<dbReference type="InterPro" id="IPR013783">
    <property type="entry name" value="Ig-like_fold"/>
</dbReference>
<gene>
    <name evidence="8" type="ORF">EYB31_29970</name>
</gene>
<dbReference type="GO" id="GO:0004650">
    <property type="term" value="F:polygalacturonase activity"/>
    <property type="evidence" value="ECO:0007669"/>
    <property type="project" value="InterPro"/>
</dbReference>
<evidence type="ECO:0000259" key="7">
    <source>
        <dbReference type="PROSITE" id="PS51272"/>
    </source>
</evidence>
<dbReference type="InterPro" id="IPR003343">
    <property type="entry name" value="Big_2"/>
</dbReference>
<dbReference type="Gene3D" id="2.60.120.200">
    <property type="match status" value="2"/>
</dbReference>
<comment type="similarity">
    <text evidence="1 4">Belongs to the glycosyl hydrolase 28 family.</text>
</comment>
<evidence type="ECO:0000256" key="1">
    <source>
        <dbReference type="ARBA" id="ARBA00008834"/>
    </source>
</evidence>
<dbReference type="InterPro" id="IPR013320">
    <property type="entry name" value="ConA-like_dom_sf"/>
</dbReference>
<dbReference type="Gene3D" id="2.60.40.1080">
    <property type="match status" value="3"/>
</dbReference>
<dbReference type="InterPro" id="IPR051801">
    <property type="entry name" value="GH28_Enzymes"/>
</dbReference>
<dbReference type="Proteomes" id="UP000293142">
    <property type="component" value="Unassembled WGS sequence"/>
</dbReference>
<dbReference type="Pfam" id="PF00295">
    <property type="entry name" value="Glyco_hydro_28"/>
    <property type="match status" value="1"/>
</dbReference>
<organism evidence="8 9">
    <name type="scientific">Paenibacillus thalictri</name>
    <dbReference type="NCBI Taxonomy" id="2527873"/>
    <lineage>
        <taxon>Bacteria</taxon>
        <taxon>Bacillati</taxon>
        <taxon>Bacillota</taxon>
        <taxon>Bacilli</taxon>
        <taxon>Bacillales</taxon>
        <taxon>Paenibacillaceae</taxon>
        <taxon>Paenibacillus</taxon>
    </lineage>
</organism>
<feature type="domain" description="SLH" evidence="7">
    <location>
        <begin position="1778"/>
        <end position="1841"/>
    </location>
</feature>
<feature type="region of interest" description="Disordered" evidence="5">
    <location>
        <begin position="805"/>
        <end position="856"/>
    </location>
</feature>
<feature type="compositionally biased region" description="Polar residues" evidence="5">
    <location>
        <begin position="1539"/>
        <end position="1562"/>
    </location>
</feature>
<dbReference type="SUPFAM" id="SSF49265">
    <property type="entry name" value="Fibronectin type III"/>
    <property type="match status" value="2"/>
</dbReference>
<dbReference type="SMART" id="SM00635">
    <property type="entry name" value="BID_2"/>
    <property type="match status" value="3"/>
</dbReference>
<feature type="domain" description="Fibronectin type-III" evidence="6">
    <location>
        <begin position="725"/>
        <end position="819"/>
    </location>
</feature>
<feature type="domain" description="SLH" evidence="7">
    <location>
        <begin position="1842"/>
        <end position="1900"/>
    </location>
</feature>
<accession>A0A4V2J3F1</accession>
<dbReference type="Pfam" id="PF00395">
    <property type="entry name" value="SLH"/>
    <property type="match status" value="3"/>
</dbReference>
<evidence type="ECO:0000256" key="2">
    <source>
        <dbReference type="ARBA" id="ARBA00022801"/>
    </source>
</evidence>
<protein>
    <submittedName>
        <fullName evidence="8">Uncharacterized protein</fullName>
    </submittedName>
</protein>
<evidence type="ECO:0000256" key="3">
    <source>
        <dbReference type="ARBA" id="ARBA00023295"/>
    </source>
</evidence>
<dbReference type="Gene3D" id="2.160.20.10">
    <property type="entry name" value="Single-stranded right-handed beta-helix, Pectin lyase-like"/>
    <property type="match status" value="1"/>
</dbReference>
<evidence type="ECO:0000256" key="5">
    <source>
        <dbReference type="SAM" id="MobiDB-lite"/>
    </source>
</evidence>
<dbReference type="SUPFAM" id="SSF49373">
    <property type="entry name" value="Invasin/intimin cell-adhesion fragments"/>
    <property type="match status" value="3"/>
</dbReference>
<proteinExistence type="inferred from homology"/>
<keyword evidence="2 4" id="KW-0378">Hydrolase</keyword>
<dbReference type="SUPFAM" id="SSF51126">
    <property type="entry name" value="Pectin lyase-like"/>
    <property type="match status" value="1"/>
</dbReference>
<keyword evidence="3 4" id="KW-0326">Glycosidase</keyword>
<evidence type="ECO:0000259" key="6">
    <source>
        <dbReference type="PROSITE" id="PS50853"/>
    </source>
</evidence>
<sequence>MKGMSRKGLFSITLIIVMLAGWIPVFELEPQAVRAAGAIQTYLSEDFNSSVQFPTGQSPHYSDWSSAGNGVPDTNHWVTDVSGGTVTVEDYPSMSNRSVKINRTSTSGTTRAESSIDFTSRPLSGTVTVEAAILSSGSMTGTQVAPYITNGAGASIVKIQLNGGNIKANNGGTQQNVQAFSPGTWYSLKIVVYTSSDTYDLYIDGNPLLTGKALTAASGGSVGKVTFKMDTGNNTGTLYYDNLKVYTTTPAAAVTGLAFDQDTYSAYTGDAFPTAVQAVYADNSRQVLATGNVFSSANSNIASIDPATGVVTARNQGTTQISVSNSVYSLPAAATVTVNPLPILTAPTGLSSGAVSGTSVQLNWSAVPNAGKYAIYRAASGSGQFSKIGETAGISYSDNSVTANASYDYAVSSVFTTPGGQTVESANSAILSVTAAGASGFVINDDFDNAAAGVIPDGWTTTVSGAAVLAVADVPSAADKSLSLYVSGKNDAVEANRAFAGMTGKVAVEAKVMTTGTQFSVAPYIYNNKDKAVMKFGLRNGYFVAIGGSQQINTTPFVPNQWYAVKIVVNTNANTYDLWIDGVQQTIDRSDLVTPFDGTTSIARVMFKADNTAASTSYVDNVKVYPLPPAEVTGITFDQPAYALYEHDTVALKVNSVDSDGALHDVTGSSSLSSSDPAVATIGNTGQLTAVGTGTTQLSAVYTVGSRSYEAHVNVTVGSIQVPAAPQDVQVTSQWSTSISLKWTPAANAAKYSVYRANAGDAQYRYVGQSQPGIAAYIDNNVSQGVAYSYNITSLFTTPGGQTIESAPSDPVSAATAAPPVNFPPAAKEMTVRDDFNGDRTGAAPSGWLADTSGGSVSVQEVPFPADKSVMVAKSAAAKSAAASRTFAALSGIVTLEAKVKAQETAGTKYIPYIYDGSGNQIAAIAFKDGNIVYNKNGTLTNAGVAFNADKWYIIRAVIDTKAKKYDLYIDGMKKAGDIGFLTAAADVGKLAFAIESGSTGAIYFDNVKVYSQAAFIGGPPSPVFDVKSFGAAGDGVTKDTAAIQAAIEAAAGTGGSVYLHDGVFLSGMIQLKSNMTLYIDATATLKGSPSAADYPDTNPLTYNTQLGPASNCNKTLIYAEHEENIKIDGGGTIDGNGDSFTAGSEATRPMAVYIVLSSHVTIQNVYIKKSAMWTVVNAETDYVVMRNMYLDVKLSSNRDGLDIVDSKHVLIEDVTVNTGDDAICIKSGKSRGVEDVLVRNSNVTASGTNGLKFGTASYGAFKNVRFEDNMVKGVKYCAMCVESVDGADVSNIVFQRIDVQDSGNPFFVILGKRSDRATKDDKPRTGTMDTVIFRDIIGKNMNAAWGSPITGTNMPDGTKYRLKNIVFDNVNIEYKGGVAAVPASPPEYALGQYPESNMWGDLPAYGYYVRHADGITFANSTSTVSLSDARTATVQEDAFGSAGIALDSSESTLLPGQTKQITVIQRFDNDSTSDVTAASGFTSSNPNAATVDSAGIVKAVGAGSAEITVAYSEYRARLHVTVFWPSNSSHGSASNDSTTGAAPSQSETGAASIAQAENETANAGRPENGGSVIHANATLDPASGAAKAQISSAQLDDALDKAGYDRNGVKAAHIQVPPVEGAQTYEAALPSTYITSGDSTQKIVLETPLATLELPGNMLQLAEAPASSTVAFSVEFVDKSTLGDAALQQKVGDRPILSVRLKIDGEEAHFDNPQSAVAISIPYTPAEQELADIEHIVVWHIDSEGRAEKVSNGKYDPATGLVTFRTSHFSKFAVSFEFVSFEDLDGYGWAKKQIETLASKGIINGTSDRTFAPGQPITRADFLALLVRTLGATADFAGNFDDVSQTDYFYKELGIARKLGISEGIGDNKFNPSASISRQDMMVLCAKALRLAPTAGEPGSVSGLERFTDQAAVASYAAESIASMIRAGLTEGDGSEINPGGATTRAEAAVILYRIFNQTAS</sequence>
<dbReference type="InterPro" id="IPR036116">
    <property type="entry name" value="FN3_sf"/>
</dbReference>
<dbReference type="InterPro" id="IPR001119">
    <property type="entry name" value="SLH_dom"/>
</dbReference>
<name>A0A4V2J3F1_9BACL</name>
<dbReference type="InterPro" id="IPR054490">
    <property type="entry name" value="BT_1020-like_b-sandwich_1"/>
</dbReference>
<dbReference type="CDD" id="cd00063">
    <property type="entry name" value="FN3"/>
    <property type="match status" value="1"/>
</dbReference>
<dbReference type="GO" id="GO:0005975">
    <property type="term" value="P:carbohydrate metabolic process"/>
    <property type="evidence" value="ECO:0007669"/>
    <property type="project" value="InterPro"/>
</dbReference>
<evidence type="ECO:0000256" key="4">
    <source>
        <dbReference type="RuleBase" id="RU361169"/>
    </source>
</evidence>
<reference evidence="8 9" key="1">
    <citation type="submission" date="2019-02" db="EMBL/GenBank/DDBJ databases">
        <title>Paenibacillus sp. nov., isolated from surface-sterilized tissue of Thalictrum simplex L.</title>
        <authorList>
            <person name="Tuo L."/>
        </authorList>
    </citation>
    <scope>NUCLEOTIDE SEQUENCE [LARGE SCALE GENOMIC DNA]</scope>
    <source>
        <strain evidence="8 9">N2SHLJ1</strain>
    </source>
</reference>
<dbReference type="PROSITE" id="PS51272">
    <property type="entry name" value="SLH"/>
    <property type="match status" value="3"/>
</dbReference>
<dbReference type="SUPFAM" id="SSF49899">
    <property type="entry name" value="Concanavalin A-like lectins/glucanases"/>
    <property type="match status" value="2"/>
</dbReference>
<dbReference type="InterPro" id="IPR008964">
    <property type="entry name" value="Invasin/intimin_cell_adhesion"/>
</dbReference>
<dbReference type="Pfam" id="PF02368">
    <property type="entry name" value="Big_2"/>
    <property type="match status" value="1"/>
</dbReference>
<evidence type="ECO:0000313" key="9">
    <source>
        <dbReference type="Proteomes" id="UP000293142"/>
    </source>
</evidence>
<feature type="domain" description="SLH" evidence="7">
    <location>
        <begin position="1905"/>
        <end position="1962"/>
    </location>
</feature>
<dbReference type="PROSITE" id="PS50853">
    <property type="entry name" value="FN3"/>
    <property type="match status" value="1"/>
</dbReference>
<comment type="caution">
    <text evidence="8">The sequence shown here is derived from an EMBL/GenBank/DDBJ whole genome shotgun (WGS) entry which is preliminary data.</text>
</comment>
<feature type="compositionally biased region" description="Low complexity" evidence="5">
    <location>
        <begin position="1527"/>
        <end position="1538"/>
    </location>
</feature>
<dbReference type="Pfam" id="PF22585">
    <property type="entry name" value="Sialidase-like_CBM"/>
    <property type="match status" value="1"/>
</dbReference>
<dbReference type="Gene3D" id="2.60.40.10">
    <property type="entry name" value="Immunoglobulins"/>
    <property type="match status" value="2"/>
</dbReference>
<evidence type="ECO:0000313" key="8">
    <source>
        <dbReference type="EMBL" id="TBL71602.1"/>
    </source>
</evidence>
<dbReference type="InterPro" id="IPR011050">
    <property type="entry name" value="Pectin_lyase_fold/virulence"/>
</dbReference>
<dbReference type="PANTHER" id="PTHR31339">
    <property type="entry name" value="PECTIN LYASE-RELATED"/>
    <property type="match status" value="1"/>
</dbReference>
<dbReference type="EMBL" id="SIRE01000025">
    <property type="protein sequence ID" value="TBL71602.1"/>
    <property type="molecule type" value="Genomic_DNA"/>
</dbReference>
<dbReference type="InterPro" id="IPR003961">
    <property type="entry name" value="FN3_dom"/>
</dbReference>
<dbReference type="SMART" id="SM00060">
    <property type="entry name" value="FN3"/>
    <property type="match status" value="2"/>
</dbReference>
<feature type="region of interest" description="Disordered" evidence="5">
    <location>
        <begin position="1527"/>
        <end position="1576"/>
    </location>
</feature>
<dbReference type="InterPro" id="IPR012334">
    <property type="entry name" value="Pectin_lyas_fold"/>
</dbReference>
<dbReference type="InterPro" id="IPR000743">
    <property type="entry name" value="Glyco_hydro_28"/>
</dbReference>
<keyword evidence="9" id="KW-1185">Reference proteome</keyword>
<dbReference type="PANTHER" id="PTHR31339:SF9">
    <property type="entry name" value="PLASMIN AND FIBRONECTIN-BINDING PROTEIN A"/>
    <property type="match status" value="1"/>
</dbReference>